<dbReference type="Pfam" id="PF19238">
    <property type="entry name" value="Radical_SAM_2"/>
    <property type="match status" value="1"/>
</dbReference>
<dbReference type="Proteomes" id="UP000004968">
    <property type="component" value="Unassembled WGS sequence"/>
</dbReference>
<feature type="domain" description="PDZ" evidence="1">
    <location>
        <begin position="8"/>
        <end position="56"/>
    </location>
</feature>
<comment type="caution">
    <text evidence="3">The sequence shown here is derived from an EMBL/GenBank/DDBJ whole genome shotgun (WGS) entry which is preliminary data.</text>
</comment>
<dbReference type="SUPFAM" id="SSF50156">
    <property type="entry name" value="PDZ domain-like"/>
    <property type="match status" value="1"/>
</dbReference>
<accession>D3ATE4</accession>
<dbReference type="EMBL" id="ACIO01000888">
    <property type="protein sequence ID" value="EFC94911.1"/>
    <property type="molecule type" value="Genomic_DNA"/>
</dbReference>
<reference evidence="3 4" key="1">
    <citation type="submission" date="2010-01" db="EMBL/GenBank/DDBJ databases">
        <authorList>
            <person name="Weinstock G."/>
            <person name="Sodergren E."/>
            <person name="Clifton S."/>
            <person name="Fulton L."/>
            <person name="Fulton B."/>
            <person name="Courtney L."/>
            <person name="Fronick C."/>
            <person name="Harrison M."/>
            <person name="Strong C."/>
            <person name="Farmer C."/>
            <person name="Delahaunty K."/>
            <person name="Markovic C."/>
            <person name="Hall O."/>
            <person name="Minx P."/>
            <person name="Tomlinson C."/>
            <person name="Mitreva M."/>
            <person name="Nelson J."/>
            <person name="Hou S."/>
            <person name="Wollam A."/>
            <person name="Pepin K.H."/>
            <person name="Johnson M."/>
            <person name="Bhonagiri V."/>
            <person name="Nash W.E."/>
            <person name="Warren W."/>
            <person name="Chinwalla A."/>
            <person name="Mardis E.R."/>
            <person name="Wilson R.K."/>
        </authorList>
    </citation>
    <scope>NUCLEOTIDE SEQUENCE [LARGE SCALE GENOMIC DNA]</scope>
    <source>
        <strain evidence="3 4">DSM 13479</strain>
    </source>
</reference>
<evidence type="ECO:0000313" key="3">
    <source>
        <dbReference type="EMBL" id="EFC94911.1"/>
    </source>
</evidence>
<protein>
    <submittedName>
        <fullName evidence="3">Uncharacterized protein</fullName>
    </submittedName>
</protein>
<dbReference type="Gene3D" id="2.30.42.10">
    <property type="match status" value="1"/>
</dbReference>
<gene>
    <name evidence="3" type="ORF">CLOSTHATH_06903</name>
</gene>
<name>D3ATE4_9FIRM</name>
<proteinExistence type="predicted"/>
<dbReference type="HOGENOM" id="CLU_131001_0_0_9"/>
<dbReference type="InterPro" id="IPR036034">
    <property type="entry name" value="PDZ_sf"/>
</dbReference>
<dbReference type="Pfam" id="PF17820">
    <property type="entry name" value="PDZ_6"/>
    <property type="match status" value="1"/>
</dbReference>
<dbReference type="InterPro" id="IPR045375">
    <property type="entry name" value="Put_radical_SAM-like_N"/>
</dbReference>
<feature type="non-terminal residue" evidence="3">
    <location>
        <position position="133"/>
    </location>
</feature>
<evidence type="ECO:0000313" key="4">
    <source>
        <dbReference type="Proteomes" id="UP000004968"/>
    </source>
</evidence>
<evidence type="ECO:0000259" key="1">
    <source>
        <dbReference type="Pfam" id="PF17820"/>
    </source>
</evidence>
<dbReference type="InterPro" id="IPR041489">
    <property type="entry name" value="PDZ_6"/>
</dbReference>
<evidence type="ECO:0000259" key="2">
    <source>
        <dbReference type="Pfam" id="PF19238"/>
    </source>
</evidence>
<sequence>MSRKGHKIKAVDPGSIAEALELEPGDWVLSIDGHELEDIFDYEYYINSESIVMEVRKANGEEWELEIENGYEDPGITFENGLMSEYRSCRNQCVFCFIDQMPPGMRETLYFKDDDTRLSFLQGNYVTLTNLSD</sequence>
<organism evidence="3 4">
    <name type="scientific">Hungatella hathewayi DSM 13479</name>
    <dbReference type="NCBI Taxonomy" id="566550"/>
    <lineage>
        <taxon>Bacteria</taxon>
        <taxon>Bacillati</taxon>
        <taxon>Bacillota</taxon>
        <taxon>Clostridia</taxon>
        <taxon>Lachnospirales</taxon>
        <taxon>Lachnospiraceae</taxon>
        <taxon>Hungatella</taxon>
    </lineage>
</organism>
<dbReference type="AlphaFoldDB" id="D3ATE4"/>
<feature type="domain" description="Putative radical SAM N-terminal" evidence="2">
    <location>
        <begin position="71"/>
        <end position="133"/>
    </location>
</feature>
<dbReference type="RefSeq" id="WP_006777308.1">
    <property type="nucleotide sequence ID" value="NZ_GG667917.1"/>
</dbReference>